<dbReference type="InterPro" id="IPR013078">
    <property type="entry name" value="His_Pase_superF_clade-1"/>
</dbReference>
<protein>
    <submittedName>
        <fullName evidence="1">Histidine phosphatase family protein</fullName>
    </submittedName>
</protein>
<evidence type="ECO:0000313" key="2">
    <source>
        <dbReference type="Proteomes" id="UP000823842"/>
    </source>
</evidence>
<dbReference type="Pfam" id="PF00300">
    <property type="entry name" value="His_Phos_1"/>
    <property type="match status" value="1"/>
</dbReference>
<reference evidence="1" key="2">
    <citation type="submission" date="2021-04" db="EMBL/GenBank/DDBJ databases">
        <authorList>
            <person name="Gilroy R."/>
        </authorList>
    </citation>
    <scope>NUCLEOTIDE SEQUENCE</scope>
    <source>
        <strain evidence="1">ChiSjej1B19-5720</strain>
    </source>
</reference>
<dbReference type="AlphaFoldDB" id="A0A9D2LV89"/>
<dbReference type="EMBL" id="DWYZ01000277">
    <property type="protein sequence ID" value="HJB29960.1"/>
    <property type="molecule type" value="Genomic_DNA"/>
</dbReference>
<dbReference type="SUPFAM" id="SSF53254">
    <property type="entry name" value="Phosphoglycerate mutase-like"/>
    <property type="match status" value="1"/>
</dbReference>
<dbReference type="Proteomes" id="UP000823842">
    <property type="component" value="Unassembled WGS sequence"/>
</dbReference>
<proteinExistence type="predicted"/>
<reference evidence="1" key="1">
    <citation type="journal article" date="2021" name="PeerJ">
        <title>Extensive microbial diversity within the chicken gut microbiome revealed by metagenomics and culture.</title>
        <authorList>
            <person name="Gilroy R."/>
            <person name="Ravi A."/>
            <person name="Getino M."/>
            <person name="Pursley I."/>
            <person name="Horton D.L."/>
            <person name="Alikhan N.F."/>
            <person name="Baker D."/>
            <person name="Gharbi K."/>
            <person name="Hall N."/>
            <person name="Watson M."/>
            <person name="Adriaenssens E.M."/>
            <person name="Foster-Nyarko E."/>
            <person name="Jarju S."/>
            <person name="Secka A."/>
            <person name="Antonio M."/>
            <person name="Oren A."/>
            <person name="Chaudhuri R.R."/>
            <person name="La Ragione R."/>
            <person name="Hildebrand F."/>
            <person name="Pallen M.J."/>
        </authorList>
    </citation>
    <scope>NUCLEOTIDE SEQUENCE</scope>
    <source>
        <strain evidence="1">ChiSjej1B19-5720</strain>
    </source>
</reference>
<dbReference type="SMART" id="SM00855">
    <property type="entry name" value="PGAM"/>
    <property type="match status" value="1"/>
</dbReference>
<dbReference type="CDD" id="cd07067">
    <property type="entry name" value="HP_PGM_like"/>
    <property type="match status" value="1"/>
</dbReference>
<comment type="caution">
    <text evidence="1">The sequence shown here is derived from an EMBL/GenBank/DDBJ whole genome shotgun (WGS) entry which is preliminary data.</text>
</comment>
<dbReference type="GO" id="GO:0016791">
    <property type="term" value="F:phosphatase activity"/>
    <property type="evidence" value="ECO:0007669"/>
    <property type="project" value="TreeGrafter"/>
</dbReference>
<accession>A0A9D2LV89</accession>
<dbReference type="InterPro" id="IPR029033">
    <property type="entry name" value="His_PPase_superfam"/>
</dbReference>
<dbReference type="Gene3D" id="3.40.50.1240">
    <property type="entry name" value="Phosphoglycerate mutase-like"/>
    <property type="match status" value="1"/>
</dbReference>
<dbReference type="PANTHER" id="PTHR48100">
    <property type="entry name" value="BROAD-SPECIFICITY PHOSPHATASE YOR283W-RELATED"/>
    <property type="match status" value="1"/>
</dbReference>
<name>A0A9D2LV89_9FIRM</name>
<evidence type="ECO:0000313" key="1">
    <source>
        <dbReference type="EMBL" id="HJB29960.1"/>
    </source>
</evidence>
<organism evidence="1 2">
    <name type="scientific">Candidatus Blautia faecavium</name>
    <dbReference type="NCBI Taxonomy" id="2838487"/>
    <lineage>
        <taxon>Bacteria</taxon>
        <taxon>Bacillati</taxon>
        <taxon>Bacillota</taxon>
        <taxon>Clostridia</taxon>
        <taxon>Lachnospirales</taxon>
        <taxon>Lachnospiraceae</taxon>
        <taxon>Blautia</taxon>
    </lineage>
</organism>
<dbReference type="InterPro" id="IPR050275">
    <property type="entry name" value="PGM_Phosphatase"/>
</dbReference>
<gene>
    <name evidence="1" type="ORF">IAA06_14395</name>
</gene>
<sequence length="199" mass="22925">MLRLWLIRHGMTQGNKESRYIGVTDEPLCPEGRKDLEKAEYPLPQEIYVSPLARCRETAQILFPGKRLHIIEELSECDFGKFENKNYKELSEDKDYQAWIDSNGMLPFPGGESREDFMQRTIKGFQKAVIGCIRNRASLGALVIHGGTIMNIMDVYAAEERGYYDWHVKNGGGYLIEIDTKLWLKGRREVKLCASWMEG</sequence>